<reference evidence="2 3" key="1">
    <citation type="submission" date="2020-08" db="EMBL/GenBank/DDBJ databases">
        <title>Genome public.</title>
        <authorList>
            <person name="Liu C."/>
            <person name="Sun Q."/>
        </authorList>
    </citation>
    <scope>NUCLEOTIDE SEQUENCE [LARGE SCALE GENOMIC DNA]</scope>
    <source>
        <strain evidence="2 3">NSJ-37</strain>
    </source>
</reference>
<dbReference type="RefSeq" id="WP_249298334.1">
    <property type="nucleotide sequence ID" value="NZ_JACRSX010000017.1"/>
</dbReference>
<sequence>MRSFLLTRRLYFLSRTLIRHKFSTSEVNHTKDDISPACLSLYSDMLQYSEEHPDYGYREIYCHFVDDDTRKMLDLRRRQKILLAIAIGCIAIIVIGYFVLNRLTAYLLENVPISYIKV</sequence>
<dbReference type="Proteomes" id="UP000606193">
    <property type="component" value="Unassembled WGS sequence"/>
</dbReference>
<keyword evidence="3" id="KW-1185">Reference proteome</keyword>
<name>A0ABR7N3I6_9FIRM</name>
<proteinExistence type="predicted"/>
<evidence type="ECO:0000313" key="2">
    <source>
        <dbReference type="EMBL" id="MBC8563201.1"/>
    </source>
</evidence>
<accession>A0ABR7N3I6</accession>
<keyword evidence="1" id="KW-1133">Transmembrane helix</keyword>
<keyword evidence="1" id="KW-0812">Transmembrane</keyword>
<comment type="caution">
    <text evidence="2">The sequence shown here is derived from an EMBL/GenBank/DDBJ whole genome shotgun (WGS) entry which is preliminary data.</text>
</comment>
<evidence type="ECO:0000313" key="3">
    <source>
        <dbReference type="Proteomes" id="UP000606193"/>
    </source>
</evidence>
<protein>
    <submittedName>
        <fullName evidence="2">Uncharacterized protein</fullName>
    </submittedName>
</protein>
<feature type="transmembrane region" description="Helical" evidence="1">
    <location>
        <begin position="81"/>
        <end position="100"/>
    </location>
</feature>
<gene>
    <name evidence="2" type="ORF">H8704_11270</name>
</gene>
<dbReference type="EMBL" id="JACRSX010000017">
    <property type="protein sequence ID" value="MBC8563201.1"/>
    <property type="molecule type" value="Genomic_DNA"/>
</dbReference>
<organism evidence="2 3">
    <name type="scientific">Jutongia huaianensis</name>
    <dbReference type="NCBI Taxonomy" id="2763668"/>
    <lineage>
        <taxon>Bacteria</taxon>
        <taxon>Bacillati</taxon>
        <taxon>Bacillota</taxon>
        <taxon>Clostridia</taxon>
        <taxon>Lachnospirales</taxon>
        <taxon>Lachnospiraceae</taxon>
        <taxon>Jutongia</taxon>
    </lineage>
</organism>
<evidence type="ECO:0000256" key="1">
    <source>
        <dbReference type="SAM" id="Phobius"/>
    </source>
</evidence>
<keyword evidence="1" id="KW-0472">Membrane</keyword>